<organism evidence="1 2">
    <name type="scientific">Capsicum annuum</name>
    <name type="common">Capsicum pepper</name>
    <dbReference type="NCBI Taxonomy" id="4072"/>
    <lineage>
        <taxon>Eukaryota</taxon>
        <taxon>Viridiplantae</taxon>
        <taxon>Streptophyta</taxon>
        <taxon>Embryophyta</taxon>
        <taxon>Tracheophyta</taxon>
        <taxon>Spermatophyta</taxon>
        <taxon>Magnoliopsida</taxon>
        <taxon>eudicotyledons</taxon>
        <taxon>Gunneridae</taxon>
        <taxon>Pentapetalae</taxon>
        <taxon>asterids</taxon>
        <taxon>lamiids</taxon>
        <taxon>Solanales</taxon>
        <taxon>Solanaceae</taxon>
        <taxon>Solanoideae</taxon>
        <taxon>Capsiceae</taxon>
        <taxon>Capsicum</taxon>
    </lineage>
</organism>
<dbReference type="PANTHER" id="PTHR34456:SF9">
    <property type="entry name" value="MITOVIRUS RNA-DEPENDENT RNA POLYMERASE"/>
    <property type="match status" value="1"/>
</dbReference>
<dbReference type="EMBL" id="AYRZ02000011">
    <property type="protein sequence ID" value="PHT68064.1"/>
    <property type="molecule type" value="Genomic_DNA"/>
</dbReference>
<proteinExistence type="predicted"/>
<name>A0A2G2YE86_CAPAN</name>
<dbReference type="AlphaFoldDB" id="A0A2G2YE86"/>
<dbReference type="PANTHER" id="PTHR34456">
    <property type="entry name" value="MITOVIRUS RNA-DEPENDENT RNA POLYMERASE"/>
    <property type="match status" value="1"/>
</dbReference>
<dbReference type="InterPro" id="IPR008686">
    <property type="entry name" value="RNA_pol_mitovir"/>
</dbReference>
<dbReference type="Gramene" id="PHT68064">
    <property type="protein sequence ID" value="PHT68064"/>
    <property type="gene ID" value="T459_27551"/>
</dbReference>
<evidence type="ECO:0000313" key="2">
    <source>
        <dbReference type="Proteomes" id="UP000222542"/>
    </source>
</evidence>
<protein>
    <submittedName>
        <fullName evidence="1">Uncharacterized protein</fullName>
    </submittedName>
</protein>
<accession>A0A2G2YE86</accession>
<evidence type="ECO:0000313" key="1">
    <source>
        <dbReference type="EMBL" id="PHT68064.1"/>
    </source>
</evidence>
<dbReference type="Pfam" id="PF05919">
    <property type="entry name" value="Mitovir_RNA_pol"/>
    <property type="match status" value="1"/>
</dbReference>
<gene>
    <name evidence="1" type="ORF">T459_27551</name>
</gene>
<reference evidence="1 2" key="1">
    <citation type="journal article" date="2014" name="Nat. Genet.">
        <title>Genome sequence of the hot pepper provides insights into the evolution of pungency in Capsicum species.</title>
        <authorList>
            <person name="Kim S."/>
            <person name="Park M."/>
            <person name="Yeom S.I."/>
            <person name="Kim Y.M."/>
            <person name="Lee J.M."/>
            <person name="Lee H.A."/>
            <person name="Seo E."/>
            <person name="Choi J."/>
            <person name="Cheong K."/>
            <person name="Kim K.T."/>
            <person name="Jung K."/>
            <person name="Lee G.W."/>
            <person name="Oh S.K."/>
            <person name="Bae C."/>
            <person name="Kim S.B."/>
            <person name="Lee H.Y."/>
            <person name="Kim S.Y."/>
            <person name="Kim M.S."/>
            <person name="Kang B.C."/>
            <person name="Jo Y.D."/>
            <person name="Yang H.B."/>
            <person name="Jeong H.J."/>
            <person name="Kang W.H."/>
            <person name="Kwon J.K."/>
            <person name="Shin C."/>
            <person name="Lim J.Y."/>
            <person name="Park J.H."/>
            <person name="Huh J.H."/>
            <person name="Kim J.S."/>
            <person name="Kim B.D."/>
            <person name="Cohen O."/>
            <person name="Paran I."/>
            <person name="Suh M.C."/>
            <person name="Lee S.B."/>
            <person name="Kim Y.K."/>
            <person name="Shin Y."/>
            <person name="Noh S.J."/>
            <person name="Park J."/>
            <person name="Seo Y.S."/>
            <person name="Kwon S.Y."/>
            <person name="Kim H.A."/>
            <person name="Park J.M."/>
            <person name="Kim H.J."/>
            <person name="Choi S.B."/>
            <person name="Bosland P.W."/>
            <person name="Reeves G."/>
            <person name="Jo S.H."/>
            <person name="Lee B.W."/>
            <person name="Cho H.T."/>
            <person name="Choi H.S."/>
            <person name="Lee M.S."/>
            <person name="Yu Y."/>
            <person name="Do Choi Y."/>
            <person name="Park B.S."/>
            <person name="van Deynze A."/>
            <person name="Ashrafi H."/>
            <person name="Hill T."/>
            <person name="Kim W.T."/>
            <person name="Pai H.S."/>
            <person name="Ahn H.K."/>
            <person name="Yeam I."/>
            <person name="Giovannoni J.J."/>
            <person name="Rose J.K."/>
            <person name="Sorensen I."/>
            <person name="Lee S.J."/>
            <person name="Kim R.W."/>
            <person name="Choi I.Y."/>
            <person name="Choi B.S."/>
            <person name="Lim J.S."/>
            <person name="Lee Y.H."/>
            <person name="Choi D."/>
        </authorList>
    </citation>
    <scope>NUCLEOTIDE SEQUENCE [LARGE SCALE GENOMIC DNA]</scope>
    <source>
        <strain evidence="2">cv. CM334</strain>
    </source>
</reference>
<reference evidence="1 2" key="2">
    <citation type="journal article" date="2017" name="Genome Biol.">
        <title>New reference genome sequences of hot pepper reveal the massive evolution of plant disease-resistance genes by retroduplication.</title>
        <authorList>
            <person name="Kim S."/>
            <person name="Park J."/>
            <person name="Yeom S.I."/>
            <person name="Kim Y.M."/>
            <person name="Seo E."/>
            <person name="Kim K.T."/>
            <person name="Kim M.S."/>
            <person name="Lee J.M."/>
            <person name="Cheong K."/>
            <person name="Shin H.S."/>
            <person name="Kim S.B."/>
            <person name="Han K."/>
            <person name="Lee J."/>
            <person name="Park M."/>
            <person name="Lee H.A."/>
            <person name="Lee H.Y."/>
            <person name="Lee Y."/>
            <person name="Oh S."/>
            <person name="Lee J.H."/>
            <person name="Choi E."/>
            <person name="Choi E."/>
            <person name="Lee S.E."/>
            <person name="Jeon J."/>
            <person name="Kim H."/>
            <person name="Choi G."/>
            <person name="Song H."/>
            <person name="Lee J."/>
            <person name="Lee S.C."/>
            <person name="Kwon J.K."/>
            <person name="Lee H.Y."/>
            <person name="Koo N."/>
            <person name="Hong Y."/>
            <person name="Kim R.W."/>
            <person name="Kang W.H."/>
            <person name="Huh J.H."/>
            <person name="Kang B.C."/>
            <person name="Yang T.J."/>
            <person name="Lee Y.H."/>
            <person name="Bennetzen J.L."/>
            <person name="Choi D."/>
        </authorList>
    </citation>
    <scope>NUCLEOTIDE SEQUENCE [LARGE SCALE GENOMIC DNA]</scope>
    <source>
        <strain evidence="2">cv. CM334</strain>
    </source>
</reference>
<sequence>MLSLEDEVNMVMGQYLGAFEAAQVYPGVPFTRYTILGDNIIIRDERVAECYRELIPPLNVPFSLEKSLVSSVGALEFGASSRVAVSRLRRSQRRISFCPLLQSMLWPSSLWALNLDTSSGPSCMDLGLLNGFAEDRIPYPMSLARLLGTFGLGFLRPI</sequence>
<comment type="caution">
    <text evidence="1">The sequence shown here is derived from an EMBL/GenBank/DDBJ whole genome shotgun (WGS) entry which is preliminary data.</text>
</comment>
<dbReference type="Proteomes" id="UP000222542">
    <property type="component" value="Unassembled WGS sequence"/>
</dbReference>
<dbReference type="STRING" id="4072.A0A2G2YE86"/>
<keyword evidence="2" id="KW-1185">Reference proteome</keyword>